<accession>A6YFS8</accession>
<sequence length="166" mass="18805">MRVGEVSASIQDRFWEKVVKGPAPEDCWLWTAAVADDGYGRFTINAGGQTQAVRPHRFAFHLATGVPLHSFGPLMHDCDVPICVHYSSSIELTHLLEGTDRENMLDRLAKRRDKNGSDFRWRGLAREHFAARSRALRDEVRDHGWSRPERVRSLIAGLDPDAPTLF</sequence>
<organism evidence="1">
    <name type="scientific">Arthrobacter sp. Chr15</name>
    <dbReference type="NCBI Taxonomy" id="447032"/>
    <lineage>
        <taxon>Bacteria</taxon>
        <taxon>Bacillati</taxon>
        <taxon>Actinomycetota</taxon>
        <taxon>Actinomycetes</taxon>
        <taxon>Micrococcales</taxon>
        <taxon>Micrococcaceae</taxon>
        <taxon>Arthrobacter</taxon>
    </lineage>
</organism>
<dbReference type="EMBL" id="EF495212">
    <property type="protein sequence ID" value="ABR67089.1"/>
    <property type="molecule type" value="Genomic_DNA"/>
</dbReference>
<protein>
    <submittedName>
        <fullName evidence="1">Putative T7 phage protein</fullName>
    </submittedName>
</protein>
<name>A6YFS8_9MICC</name>
<proteinExistence type="predicted"/>
<geneLocation type="plasmid" evidence="1">
    <name>pChr15</name>
</geneLocation>
<keyword evidence="1" id="KW-0614">Plasmid</keyword>
<dbReference type="AlphaFoldDB" id="A6YFS8"/>
<evidence type="ECO:0000313" key="1">
    <source>
        <dbReference type="EMBL" id="ABR67089.1"/>
    </source>
</evidence>
<reference evidence="1" key="1">
    <citation type="journal article" date="2008" name="Plasmid">
        <title>Comparative analysis of eight Arthrobacter plasmids.</title>
        <authorList>
            <person name="Jerke K."/>
            <person name="Nakatsu C.H."/>
            <person name="Beasley F."/>
            <person name="Konopka A."/>
        </authorList>
    </citation>
    <scope>NUCLEOTIDE SEQUENCE</scope>
    <source>
        <strain evidence="1">Chr15</strain>
        <plasmid evidence="1">pChr15</plasmid>
    </source>
</reference>